<accession>A0A8J2JTQ6</accession>
<dbReference type="EMBL" id="CAJVCH010145927">
    <property type="protein sequence ID" value="CAG7727253.1"/>
    <property type="molecule type" value="Genomic_DNA"/>
</dbReference>
<evidence type="ECO:0000256" key="1">
    <source>
        <dbReference type="SAM" id="MobiDB-lite"/>
    </source>
</evidence>
<keyword evidence="3" id="KW-1185">Reference proteome</keyword>
<dbReference type="AlphaFoldDB" id="A0A8J2JTQ6"/>
<feature type="region of interest" description="Disordered" evidence="1">
    <location>
        <begin position="16"/>
        <end position="35"/>
    </location>
</feature>
<sequence length="106" mass="12005">MDDYEAGLTWAKKAEETSNLESEYEPEAIQAQKRIRSSNQREDFLYNFGPSENNFTSSDRQDADLIPNPNNSLCTPDTEFLVPASNLYQPQETDFAISNLPELAIP</sequence>
<feature type="region of interest" description="Disordered" evidence="1">
    <location>
        <begin position="46"/>
        <end position="71"/>
    </location>
</feature>
<organism evidence="2 3">
    <name type="scientific">Allacma fusca</name>
    <dbReference type="NCBI Taxonomy" id="39272"/>
    <lineage>
        <taxon>Eukaryota</taxon>
        <taxon>Metazoa</taxon>
        <taxon>Ecdysozoa</taxon>
        <taxon>Arthropoda</taxon>
        <taxon>Hexapoda</taxon>
        <taxon>Collembola</taxon>
        <taxon>Symphypleona</taxon>
        <taxon>Sminthuridae</taxon>
        <taxon>Allacma</taxon>
    </lineage>
</organism>
<evidence type="ECO:0000313" key="2">
    <source>
        <dbReference type="EMBL" id="CAG7727253.1"/>
    </source>
</evidence>
<gene>
    <name evidence="2" type="ORF">AFUS01_LOCUS16105</name>
</gene>
<reference evidence="2" key="1">
    <citation type="submission" date="2021-06" db="EMBL/GenBank/DDBJ databases">
        <authorList>
            <person name="Hodson N. C."/>
            <person name="Mongue J. A."/>
            <person name="Jaron S. K."/>
        </authorList>
    </citation>
    <scope>NUCLEOTIDE SEQUENCE</scope>
</reference>
<protein>
    <submittedName>
        <fullName evidence="2">Uncharacterized protein</fullName>
    </submittedName>
</protein>
<comment type="caution">
    <text evidence="2">The sequence shown here is derived from an EMBL/GenBank/DDBJ whole genome shotgun (WGS) entry which is preliminary data.</text>
</comment>
<dbReference type="Proteomes" id="UP000708208">
    <property type="component" value="Unassembled WGS sequence"/>
</dbReference>
<proteinExistence type="predicted"/>
<evidence type="ECO:0000313" key="3">
    <source>
        <dbReference type="Proteomes" id="UP000708208"/>
    </source>
</evidence>
<name>A0A8J2JTQ6_9HEXA</name>